<accession>A0ACB7HVK1</accession>
<dbReference type="Proteomes" id="UP000091857">
    <property type="component" value="Chromosome 4"/>
</dbReference>
<protein>
    <submittedName>
        <fullName evidence="1">Uncharacterized protein</fullName>
    </submittedName>
</protein>
<comment type="caution">
    <text evidence="1">The sequence shown here is derived from an EMBL/GenBank/DDBJ whole genome shotgun (WGS) entry which is preliminary data.</text>
</comment>
<name>A0ACB7HVK1_MANES</name>
<reference evidence="2" key="1">
    <citation type="journal article" date="2016" name="Nat. Biotechnol.">
        <title>Sequencing wild and cultivated cassava and related species reveals extensive interspecific hybridization and genetic diversity.</title>
        <authorList>
            <person name="Bredeson J.V."/>
            <person name="Lyons J.B."/>
            <person name="Prochnik S.E."/>
            <person name="Wu G.A."/>
            <person name="Ha C.M."/>
            <person name="Edsinger-Gonzales E."/>
            <person name="Grimwood J."/>
            <person name="Schmutz J."/>
            <person name="Rabbi I.Y."/>
            <person name="Egesi C."/>
            <person name="Nauluvula P."/>
            <person name="Lebot V."/>
            <person name="Ndunguru J."/>
            <person name="Mkamilo G."/>
            <person name="Bart R.S."/>
            <person name="Setter T.L."/>
            <person name="Gleadow R.M."/>
            <person name="Kulakow P."/>
            <person name="Ferguson M.E."/>
            <person name="Rounsley S."/>
            <person name="Rokhsar D.S."/>
        </authorList>
    </citation>
    <scope>NUCLEOTIDE SEQUENCE [LARGE SCALE GENOMIC DNA]</scope>
    <source>
        <strain evidence="2">cv. AM560-2</strain>
    </source>
</reference>
<evidence type="ECO:0000313" key="2">
    <source>
        <dbReference type="Proteomes" id="UP000091857"/>
    </source>
</evidence>
<keyword evidence="2" id="KW-1185">Reference proteome</keyword>
<organism evidence="1 2">
    <name type="scientific">Manihot esculenta</name>
    <name type="common">Cassava</name>
    <name type="synonym">Jatropha manihot</name>
    <dbReference type="NCBI Taxonomy" id="3983"/>
    <lineage>
        <taxon>Eukaryota</taxon>
        <taxon>Viridiplantae</taxon>
        <taxon>Streptophyta</taxon>
        <taxon>Embryophyta</taxon>
        <taxon>Tracheophyta</taxon>
        <taxon>Spermatophyta</taxon>
        <taxon>Magnoliopsida</taxon>
        <taxon>eudicotyledons</taxon>
        <taxon>Gunneridae</taxon>
        <taxon>Pentapetalae</taxon>
        <taxon>rosids</taxon>
        <taxon>fabids</taxon>
        <taxon>Malpighiales</taxon>
        <taxon>Euphorbiaceae</taxon>
        <taxon>Crotonoideae</taxon>
        <taxon>Manihoteae</taxon>
        <taxon>Manihot</taxon>
    </lineage>
</organism>
<sequence length="489" mass="54921">MLYYDLTWAELELYVYSAETLGLIIGFGVFLLNSTFISLQRKYVLPPQKIDIFWLPKTLLTHSFFFFTIQLLQKFKMSSHQEDLDLLLSLQDRVLETPPGSPSNLHSHSPGYSSDESPRRRGHADLSMFKDAVKDCLDYEQKPAKKAEKLKQSRNSNEVNVEKYSGLRIRNQIVTPAELAERFSDIRFVRLPAIKNLLVGDTISGCWATVGVLTEKGNSRTSSVGKSYCIWKIGCLDENTISLFLFGDAYHQYSKEQAGTVFALFNCTVRKDNAGTGFSLSVYSPNQMLKVGTSIDYGVCKGKRKDGMSCTLVINKRQGIYCRYHKSKASERFSTVRTELKGGNLRTAFRDPVQSQGIYLVDPLADKTSIKKPTQPVKLLSVEGLKKALSNADKVTTNTFSQGIRFLNEIAGKMKPKNSTKVSVTAKQQITSLDKRKSSTMKVNPFVVMNNEPDAKRKKTDYGQASAEKSKNETGKMIELEIFGSDEDI</sequence>
<evidence type="ECO:0000313" key="1">
    <source>
        <dbReference type="EMBL" id="KAG8655823.1"/>
    </source>
</evidence>
<gene>
    <name evidence="1" type="ORF">MANES_04G075600v8</name>
</gene>
<proteinExistence type="predicted"/>
<dbReference type="EMBL" id="CM004390">
    <property type="protein sequence ID" value="KAG8655823.1"/>
    <property type="molecule type" value="Genomic_DNA"/>
</dbReference>